<feature type="domain" description="4Fe-4S ferredoxin-type" evidence="5">
    <location>
        <begin position="278"/>
        <end position="307"/>
    </location>
</feature>
<keyword evidence="3" id="KW-0408">Iron</keyword>
<dbReference type="Pfam" id="PF12617">
    <property type="entry name" value="LdpA_C"/>
    <property type="match status" value="1"/>
</dbReference>
<dbReference type="SUPFAM" id="SSF54862">
    <property type="entry name" value="4Fe-4S ferredoxins"/>
    <property type="match status" value="1"/>
</dbReference>
<dbReference type="Gene3D" id="3.30.70.3270">
    <property type="match status" value="1"/>
</dbReference>
<dbReference type="EMBL" id="JBGMDY010000003">
    <property type="protein sequence ID" value="KAL2341670.1"/>
    <property type="molecule type" value="Genomic_DNA"/>
</dbReference>
<feature type="domain" description="4Fe-4S ferredoxin-type" evidence="5">
    <location>
        <begin position="232"/>
        <end position="263"/>
    </location>
</feature>
<keyword evidence="4" id="KW-0411">Iron-sulfur</keyword>
<keyword evidence="1" id="KW-0004">4Fe-4S</keyword>
<dbReference type="AlphaFoldDB" id="A0ABD1N0Q5"/>
<dbReference type="InterPro" id="IPR017896">
    <property type="entry name" value="4Fe4S_Fe-S-bd"/>
</dbReference>
<evidence type="ECO:0000313" key="7">
    <source>
        <dbReference type="Proteomes" id="UP001603857"/>
    </source>
</evidence>
<dbReference type="PANTHER" id="PTHR24960:SF79">
    <property type="entry name" value="PHOTOSYSTEM I IRON-SULFUR CENTER"/>
    <property type="match status" value="1"/>
</dbReference>
<dbReference type="InterPro" id="IPR057431">
    <property type="entry name" value="LdpA_Fe-S-bd"/>
</dbReference>
<dbReference type="PROSITE" id="PS51379">
    <property type="entry name" value="4FE4S_FER_2"/>
    <property type="match status" value="2"/>
</dbReference>
<organism evidence="6 7">
    <name type="scientific">Flemingia macrophylla</name>
    <dbReference type="NCBI Taxonomy" id="520843"/>
    <lineage>
        <taxon>Eukaryota</taxon>
        <taxon>Viridiplantae</taxon>
        <taxon>Streptophyta</taxon>
        <taxon>Embryophyta</taxon>
        <taxon>Tracheophyta</taxon>
        <taxon>Spermatophyta</taxon>
        <taxon>Magnoliopsida</taxon>
        <taxon>eudicotyledons</taxon>
        <taxon>Gunneridae</taxon>
        <taxon>Pentapetalae</taxon>
        <taxon>rosids</taxon>
        <taxon>fabids</taxon>
        <taxon>Fabales</taxon>
        <taxon>Fabaceae</taxon>
        <taxon>Papilionoideae</taxon>
        <taxon>50 kb inversion clade</taxon>
        <taxon>NPAAA clade</taxon>
        <taxon>indigoferoid/millettioid clade</taxon>
        <taxon>Phaseoleae</taxon>
        <taxon>Flemingia</taxon>
    </lineage>
</organism>
<dbReference type="Proteomes" id="UP001603857">
    <property type="component" value="Unassembled WGS sequence"/>
</dbReference>
<dbReference type="InterPro" id="IPR017900">
    <property type="entry name" value="4Fe4S_Fe_S_CS"/>
</dbReference>
<sequence length="523" mass="56825">MSVASFALTRGYDTCRHLDLPSMSSFLKPTERADRDGQACTRPLVSVLGGRPRRPIRGLATAARPIAKLYTHPSVFGGRECRSILSMALGFFGTSKISTQHHRSDKTRVSSSLFPTNSCMRNSIPARNITKNKCAEKVKSLLLPSISSTPLESLHRGNWVKLICGASFEDVVDIRNLSMVYTLAGVDCIDCAADASVVSAVNEGIDAATDMVCLRRPWVMISVNDDKDLHFRKAEFDPEDCPADCLRPCENVCPANAISFQGKSTSGISYATEAPRVLKDGVITERCYGCGRCLPVCPYDKIREVTYVRDAFTTADLVKRSDVDAMEIHTSGRQSSLFKELWSALGDSVGNLKLIAVSLPNVGDSTISSMNKMFSIMKPNLQSFNLWQLDGRPMSGDIGRGATRESIAFAVQLAKAKERPPGFLQLAGGTNAHTIDGLKKEGLFQTTITEYLHNDASTINSSDSSHALISGIAYGGYARKIVGRVLRSMQSQHGAAASIEDHPEHLLMALKEALTLVGPIKCL</sequence>
<evidence type="ECO:0000256" key="4">
    <source>
        <dbReference type="ARBA" id="ARBA00023014"/>
    </source>
</evidence>
<dbReference type="PANTHER" id="PTHR24960">
    <property type="entry name" value="PHOTOSYSTEM I IRON-SULFUR CENTER-RELATED"/>
    <property type="match status" value="1"/>
</dbReference>
<dbReference type="GO" id="GO:0051539">
    <property type="term" value="F:4 iron, 4 sulfur cluster binding"/>
    <property type="evidence" value="ECO:0007669"/>
    <property type="project" value="UniProtKB-KW"/>
</dbReference>
<reference evidence="6 7" key="1">
    <citation type="submission" date="2024-08" db="EMBL/GenBank/DDBJ databases">
        <title>Insights into the chromosomal genome structure of Flemingia macrophylla.</title>
        <authorList>
            <person name="Ding Y."/>
            <person name="Zhao Y."/>
            <person name="Bi W."/>
            <person name="Wu M."/>
            <person name="Zhao G."/>
            <person name="Gong Y."/>
            <person name="Li W."/>
            <person name="Zhang P."/>
        </authorList>
    </citation>
    <scope>NUCLEOTIDE SEQUENCE [LARGE SCALE GENOMIC DNA]</scope>
    <source>
        <strain evidence="6">DYQJB</strain>
        <tissue evidence="6">Leaf</tissue>
    </source>
</reference>
<dbReference type="InterPro" id="IPR021039">
    <property type="entry name" value="Fe-S-bd_prot_LdpA_C"/>
</dbReference>
<evidence type="ECO:0000259" key="5">
    <source>
        <dbReference type="PROSITE" id="PS51379"/>
    </source>
</evidence>
<evidence type="ECO:0000256" key="2">
    <source>
        <dbReference type="ARBA" id="ARBA00022723"/>
    </source>
</evidence>
<protein>
    <recommendedName>
        <fullName evidence="5">4Fe-4S ferredoxin-type domain-containing protein</fullName>
    </recommendedName>
</protein>
<gene>
    <name evidence="6" type="ORF">Fmac_009610</name>
</gene>
<dbReference type="InterPro" id="IPR050157">
    <property type="entry name" value="PSI_iron-sulfur_center"/>
</dbReference>
<keyword evidence="2" id="KW-0479">Metal-binding</keyword>
<evidence type="ECO:0000313" key="6">
    <source>
        <dbReference type="EMBL" id="KAL2341670.1"/>
    </source>
</evidence>
<dbReference type="GO" id="GO:0046872">
    <property type="term" value="F:metal ion binding"/>
    <property type="evidence" value="ECO:0007669"/>
    <property type="project" value="UniProtKB-KW"/>
</dbReference>
<proteinExistence type="predicted"/>
<keyword evidence="7" id="KW-1185">Reference proteome</keyword>
<dbReference type="Pfam" id="PF25160">
    <property type="entry name" value="LdpA_Fe-S-bd"/>
    <property type="match status" value="1"/>
</dbReference>
<name>A0ABD1N0Q5_9FABA</name>
<accession>A0ABD1N0Q5</accession>
<evidence type="ECO:0000256" key="1">
    <source>
        <dbReference type="ARBA" id="ARBA00022485"/>
    </source>
</evidence>
<comment type="caution">
    <text evidence="6">The sequence shown here is derived from an EMBL/GenBank/DDBJ whole genome shotgun (WGS) entry which is preliminary data.</text>
</comment>
<evidence type="ECO:0000256" key="3">
    <source>
        <dbReference type="ARBA" id="ARBA00023004"/>
    </source>
</evidence>
<dbReference type="PROSITE" id="PS00198">
    <property type="entry name" value="4FE4S_FER_1"/>
    <property type="match status" value="1"/>
</dbReference>